<accession>A0A7E5A107</accession>
<reference evidence="2" key="2">
    <citation type="submission" date="2020-10" db="UniProtKB">
        <authorList>
            <consortium name="WormBaseParasite"/>
        </authorList>
    </citation>
    <scope>IDENTIFICATION</scope>
</reference>
<keyword evidence="1" id="KW-1185">Reference proteome</keyword>
<dbReference type="Proteomes" id="UP000492821">
    <property type="component" value="Unassembled WGS sequence"/>
</dbReference>
<dbReference type="AlphaFoldDB" id="A0A7E5A107"/>
<proteinExistence type="predicted"/>
<dbReference type="WBParaSite" id="Pan_g7218.t1">
    <property type="protein sequence ID" value="Pan_g7218.t1"/>
    <property type="gene ID" value="Pan_g7218"/>
</dbReference>
<organism evidence="1 2">
    <name type="scientific">Panagrellus redivivus</name>
    <name type="common">Microworm</name>
    <dbReference type="NCBI Taxonomy" id="6233"/>
    <lineage>
        <taxon>Eukaryota</taxon>
        <taxon>Metazoa</taxon>
        <taxon>Ecdysozoa</taxon>
        <taxon>Nematoda</taxon>
        <taxon>Chromadorea</taxon>
        <taxon>Rhabditida</taxon>
        <taxon>Tylenchina</taxon>
        <taxon>Panagrolaimomorpha</taxon>
        <taxon>Panagrolaimoidea</taxon>
        <taxon>Panagrolaimidae</taxon>
        <taxon>Panagrellus</taxon>
    </lineage>
</organism>
<reference evidence="1" key="1">
    <citation type="journal article" date="2013" name="Genetics">
        <title>The draft genome and transcriptome of Panagrellus redivivus are shaped by the harsh demands of a free-living lifestyle.</title>
        <authorList>
            <person name="Srinivasan J."/>
            <person name="Dillman A.R."/>
            <person name="Macchietto M.G."/>
            <person name="Heikkinen L."/>
            <person name="Lakso M."/>
            <person name="Fracchia K.M."/>
            <person name="Antoshechkin I."/>
            <person name="Mortazavi A."/>
            <person name="Wong G."/>
            <person name="Sternberg P.W."/>
        </authorList>
    </citation>
    <scope>NUCLEOTIDE SEQUENCE [LARGE SCALE GENOMIC DNA]</scope>
    <source>
        <strain evidence="1">MT8872</strain>
    </source>
</reference>
<evidence type="ECO:0000313" key="2">
    <source>
        <dbReference type="WBParaSite" id="Pan_g7218.t1"/>
    </source>
</evidence>
<name>A0A7E5A107_PANRE</name>
<protein>
    <submittedName>
        <fullName evidence="2">F-box domain-containing protein</fullName>
    </submittedName>
</protein>
<evidence type="ECO:0000313" key="1">
    <source>
        <dbReference type="Proteomes" id="UP000492821"/>
    </source>
</evidence>
<sequence>MPYPVAKLPYGLRNRLRELATPLEVSNLQIAAGDVSICPPKLQKIQIFRERCTLRHHGNIYSKLRFFNECLSTPVDVPEECPVYCIGTFALIGVELQDLTPDVTDKVLVQSEHISLQRCENSKAFYKKVSSLTFGSTNQLRIRNSDFNMTDLAELLQCFPYTEMVCVYGNLKPTWMTDIMKNKKINLSKLELNGALYEMKINASIIDELVAFLNAQQQRFKLFLNATSEEPWESADRAKLEKLLAKKLNVTKRNNEDFPSVVFTNRNKTTTYCVAPDRKTDSATKRRCSSIVRAFIF</sequence>